<dbReference type="Gene3D" id="3.30.1360.40">
    <property type="match status" value="1"/>
</dbReference>
<feature type="region of interest" description="Disordered" evidence="11">
    <location>
        <begin position="1"/>
        <end position="22"/>
    </location>
</feature>
<sequence>MSDDFRDDDEREEEITEMDENDDREIIMEGLPKATDLSNESNVYIEDEIKAAYLDYSMSVIVSRALPDVRDGLKPVHRRILFSMSEMGMSHKTPFKKSARIVGDVLGKYHPHGDSSVYGAMVRMAQDFNMRYELIDGHGNFGSIDGDEAAAMRYTEARMAKITEELLADIGKDTIDYRKNFDESLDEPVVLPAKLPNLLLNGANGIAVGMATNIPPHNLGEVVDGIVALIDNPEISIDELITYIKGPDFPTGGIINGKQGIYDAYRTGRGKLRVAGRVEVETSKTGKESIIVTELPYQVNKARLIEKIADLVRQKKITGISDLRDETDRDGIRIVIELKKGEESELILNSLYKFTDLQNTFGVIMLALVDNAPRVLNLKQVLQKYLEHRFEVITRRTEFELKKAKNRAHILEGFKIALDNIEEVIRIIRASKDANVARTELIAKFGFSEIQAKAILDMRLQRLTGLERDKINQEYNELMLLIEELTGILSDDLKIYGIIKEEALKLKDDFGDERRTEIRNARAEISIEDLIKDEEVVVTLTEKGYVKRVAIDTYRSQKRGGIGVNATNTIEDDVVKNMYIAKTLDTLLIFTTKGKVFSIKVYEIPETGKQARGKLIGNIINLDTDEKVSTIIRVREFEKNKNLFFVTRNGVVKKSELTLFDNIKKAGKRAIKLNDDDEVMYIGLTSGTGEDEVFTATRNGIAIRFSEKDVRSMGTGAAGVKGITLRDKDKIVGAAIINSEMNNDEMRILTITEEGYGKRTKLSEYRLTSRGGKGIINAKLNDKTGKIVDVKIVTENDEIMLITSEGTLIRTSVNNVSVIGRSASGVRIMKVRNNEKIASVVKITEEPELSEDEQ</sequence>
<dbReference type="HAMAP" id="MF_01897">
    <property type="entry name" value="GyrA"/>
    <property type="match status" value="1"/>
</dbReference>
<dbReference type="NCBIfam" id="TIGR01063">
    <property type="entry name" value="gyrA"/>
    <property type="match status" value="1"/>
</dbReference>
<organism evidence="13">
    <name type="scientific">Leptotrichia mesophila</name>
    <dbReference type="NCBI Taxonomy" id="3239303"/>
    <lineage>
        <taxon>Bacteria</taxon>
        <taxon>Fusobacteriati</taxon>
        <taxon>Fusobacteriota</taxon>
        <taxon>Fusobacteriia</taxon>
        <taxon>Fusobacteriales</taxon>
        <taxon>Leptotrichiaceae</taxon>
        <taxon>Leptotrichia</taxon>
    </lineage>
</organism>
<dbReference type="InterPro" id="IPR050220">
    <property type="entry name" value="Type_II_DNA_Topoisomerases"/>
</dbReference>
<keyword evidence="3 9" id="KW-0547">Nucleotide-binding</keyword>
<comment type="subunit">
    <text evidence="9">Heterotetramer, composed of two GyrA and two GyrB chains. In the heterotetramer, GyrA contains the active site tyrosine that forms a transient covalent intermediate with DNA, while GyrB binds cofactors and catalyzes ATP hydrolysis.</text>
</comment>
<accession>A0AB39VB84</accession>
<dbReference type="KEGG" id="lmes:AB8B23_00225"/>
<dbReference type="GO" id="GO:0005524">
    <property type="term" value="F:ATP binding"/>
    <property type="evidence" value="ECO:0007669"/>
    <property type="project" value="UniProtKB-UniRule"/>
</dbReference>
<keyword evidence="7 9" id="KW-0413">Isomerase</keyword>
<comment type="subcellular location">
    <subcellularLocation>
        <location evidence="9">Cytoplasm</location>
    </subcellularLocation>
</comment>
<comment type="miscellaneous">
    <text evidence="9">Few gyrases are as efficient as E.coli at forming negative supercoils. Not all organisms have 2 type II topoisomerases; in organisms with a single type II topoisomerase this enzyme also has to decatenate newly replicated chromosomes.</text>
</comment>
<dbReference type="GO" id="GO:0005694">
    <property type="term" value="C:chromosome"/>
    <property type="evidence" value="ECO:0007669"/>
    <property type="project" value="InterPro"/>
</dbReference>
<dbReference type="GO" id="GO:0006265">
    <property type="term" value="P:DNA topological change"/>
    <property type="evidence" value="ECO:0007669"/>
    <property type="project" value="UniProtKB-UniRule"/>
</dbReference>
<dbReference type="SUPFAM" id="SSF56719">
    <property type="entry name" value="Type II DNA topoisomerase"/>
    <property type="match status" value="1"/>
</dbReference>
<proteinExistence type="inferred from homology"/>
<protein>
    <recommendedName>
        <fullName evidence="9">DNA gyrase subunit A</fullName>
        <ecNumber evidence="9">5.6.2.2</ecNumber>
    </recommendedName>
</protein>
<evidence type="ECO:0000256" key="6">
    <source>
        <dbReference type="ARBA" id="ARBA00023125"/>
    </source>
</evidence>
<gene>
    <name evidence="9 13" type="primary">gyrA</name>
    <name evidence="13" type="ORF">AB8B23_00225</name>
</gene>
<dbReference type="Gene3D" id="2.120.10.90">
    <property type="entry name" value="DNA gyrase/topoisomerase IV, subunit A, C-terminal"/>
    <property type="match status" value="1"/>
</dbReference>
<feature type="short sequence motif" description="GyrA-box" evidence="9">
    <location>
        <begin position="557"/>
        <end position="563"/>
    </location>
</feature>
<dbReference type="InterPro" id="IPR005743">
    <property type="entry name" value="GyrA"/>
</dbReference>
<dbReference type="FunFam" id="3.90.199.10:FF:000001">
    <property type="entry name" value="DNA gyrase subunit A"/>
    <property type="match status" value="1"/>
</dbReference>
<dbReference type="NCBIfam" id="NF004044">
    <property type="entry name" value="PRK05561.1"/>
    <property type="match status" value="1"/>
</dbReference>
<dbReference type="FunFam" id="1.10.268.10:FF:000001">
    <property type="entry name" value="DNA gyrase subunit A"/>
    <property type="match status" value="1"/>
</dbReference>
<evidence type="ECO:0000256" key="3">
    <source>
        <dbReference type="ARBA" id="ARBA00022741"/>
    </source>
</evidence>
<dbReference type="SMART" id="SM00434">
    <property type="entry name" value="TOP4c"/>
    <property type="match status" value="1"/>
</dbReference>
<keyword evidence="4 9" id="KW-0067">ATP-binding</keyword>
<dbReference type="InterPro" id="IPR006691">
    <property type="entry name" value="GyrA/parC_rep"/>
</dbReference>
<feature type="active site" description="O-(5'-phospho-DNA)-tyrosine intermediate" evidence="9 10">
    <location>
        <position position="154"/>
    </location>
</feature>
<evidence type="ECO:0000256" key="5">
    <source>
        <dbReference type="ARBA" id="ARBA00023029"/>
    </source>
</evidence>
<dbReference type="PROSITE" id="PS52040">
    <property type="entry name" value="TOPO_IIA"/>
    <property type="match status" value="1"/>
</dbReference>
<dbReference type="CDD" id="cd00187">
    <property type="entry name" value="TOP4c"/>
    <property type="match status" value="1"/>
</dbReference>
<evidence type="ECO:0000313" key="13">
    <source>
        <dbReference type="EMBL" id="XDU64652.1"/>
    </source>
</evidence>
<dbReference type="GO" id="GO:0009330">
    <property type="term" value="C:DNA topoisomerase type II (double strand cut, ATP-hydrolyzing) complex"/>
    <property type="evidence" value="ECO:0007669"/>
    <property type="project" value="TreeGrafter"/>
</dbReference>
<dbReference type="SUPFAM" id="SSF101904">
    <property type="entry name" value="GyrA/ParC C-terminal domain-like"/>
    <property type="match status" value="1"/>
</dbReference>
<dbReference type="FunFam" id="3.30.1360.40:FF:000002">
    <property type="entry name" value="DNA gyrase subunit A"/>
    <property type="match status" value="1"/>
</dbReference>
<keyword evidence="6 9" id="KW-0238">DNA-binding</keyword>
<comment type="function">
    <text evidence="9">A type II topoisomerase that negatively supercoils closed circular double-stranded (ds) DNA in an ATP-dependent manner to modulate DNA topology and maintain chromosomes in an underwound state. Negative supercoiling favors strand separation, and DNA replication, transcription, recombination and repair, all of which involve strand separation. Also able to catalyze the interconversion of other topological isomers of dsDNA rings, including catenanes and knotted rings. Type II topoisomerases break and join 2 DNA strands simultaneously in an ATP-dependent manner.</text>
</comment>
<comment type="subunit">
    <text evidence="8">Heterotetramer composed of ParC and ParE.</text>
</comment>
<evidence type="ECO:0000256" key="2">
    <source>
        <dbReference type="ARBA" id="ARBA00008263"/>
    </source>
</evidence>
<dbReference type="GO" id="GO:0003677">
    <property type="term" value="F:DNA binding"/>
    <property type="evidence" value="ECO:0007669"/>
    <property type="project" value="UniProtKB-UniRule"/>
</dbReference>
<keyword evidence="5 9" id="KW-0799">Topoisomerase</keyword>
<dbReference type="GO" id="GO:0005737">
    <property type="term" value="C:cytoplasm"/>
    <property type="evidence" value="ECO:0007669"/>
    <property type="project" value="UniProtKB-SubCell"/>
</dbReference>
<name>A0AB39VB84_9FUSO</name>
<dbReference type="PANTHER" id="PTHR43493:SF5">
    <property type="entry name" value="DNA GYRASE SUBUNIT A, CHLOROPLASTIC_MITOCHONDRIAL"/>
    <property type="match status" value="1"/>
</dbReference>
<dbReference type="Pfam" id="PF00521">
    <property type="entry name" value="DNA_topoisoIV"/>
    <property type="match status" value="1"/>
</dbReference>
<evidence type="ECO:0000256" key="4">
    <source>
        <dbReference type="ARBA" id="ARBA00022840"/>
    </source>
</evidence>
<dbReference type="EMBL" id="CP165646">
    <property type="protein sequence ID" value="XDU64652.1"/>
    <property type="molecule type" value="Genomic_DNA"/>
</dbReference>
<dbReference type="Pfam" id="PF03989">
    <property type="entry name" value="DNA_gyraseA_C"/>
    <property type="match status" value="6"/>
</dbReference>
<dbReference type="PANTHER" id="PTHR43493">
    <property type="entry name" value="DNA GYRASE/TOPOISOMERASE SUBUNIT A"/>
    <property type="match status" value="1"/>
</dbReference>
<dbReference type="InterPro" id="IPR013758">
    <property type="entry name" value="Topo_IIA_A/C_ab"/>
</dbReference>
<evidence type="ECO:0000256" key="11">
    <source>
        <dbReference type="SAM" id="MobiDB-lite"/>
    </source>
</evidence>
<comment type="catalytic activity">
    <reaction evidence="1 9 10">
        <text>ATP-dependent breakage, passage and rejoining of double-stranded DNA.</text>
        <dbReference type="EC" id="5.6.2.2"/>
    </reaction>
</comment>
<dbReference type="AlphaFoldDB" id="A0AB39VB84"/>
<keyword evidence="9" id="KW-0963">Cytoplasm</keyword>
<comment type="similarity">
    <text evidence="2 9">Belongs to the type II topoisomerase GyrA/ParC subunit family.</text>
</comment>
<feature type="domain" description="Topo IIA-type catalytic" evidence="12">
    <location>
        <begin position="66"/>
        <end position="530"/>
    </location>
</feature>
<dbReference type="GO" id="GO:0034335">
    <property type="term" value="F:DNA negative supercoiling activity"/>
    <property type="evidence" value="ECO:0007669"/>
    <property type="project" value="UniProtKB-ARBA"/>
</dbReference>
<reference evidence="13" key="1">
    <citation type="submission" date="2024-07" db="EMBL/GenBank/DDBJ databases">
        <authorList>
            <person name="Li X.-J."/>
            <person name="Wang X."/>
        </authorList>
    </citation>
    <scope>NUCLEOTIDE SEQUENCE</scope>
    <source>
        <strain evidence="13">HSP-342</strain>
    </source>
</reference>
<dbReference type="InterPro" id="IPR013757">
    <property type="entry name" value="Topo_IIA_A_a_sf"/>
</dbReference>
<dbReference type="InterPro" id="IPR002205">
    <property type="entry name" value="Topo_IIA_dom_A"/>
</dbReference>
<dbReference type="RefSeq" id="WP_369712953.1">
    <property type="nucleotide sequence ID" value="NZ_CP165646.1"/>
</dbReference>
<evidence type="ECO:0000256" key="1">
    <source>
        <dbReference type="ARBA" id="ARBA00000185"/>
    </source>
</evidence>
<dbReference type="EC" id="5.6.2.2" evidence="9"/>
<evidence type="ECO:0000259" key="12">
    <source>
        <dbReference type="PROSITE" id="PS52040"/>
    </source>
</evidence>
<dbReference type="Gene3D" id="3.90.199.10">
    <property type="entry name" value="Topoisomerase II, domain 5"/>
    <property type="match status" value="1"/>
</dbReference>
<dbReference type="InterPro" id="IPR035516">
    <property type="entry name" value="Gyrase/topoIV_suA_C"/>
</dbReference>
<dbReference type="NCBIfam" id="NF004043">
    <property type="entry name" value="PRK05560.1"/>
    <property type="match status" value="1"/>
</dbReference>
<evidence type="ECO:0000256" key="7">
    <source>
        <dbReference type="ARBA" id="ARBA00023235"/>
    </source>
</evidence>
<evidence type="ECO:0000256" key="10">
    <source>
        <dbReference type="PROSITE-ProRule" id="PRU01384"/>
    </source>
</evidence>
<dbReference type="FunFam" id="2.120.10.90:FF:000005">
    <property type="entry name" value="DNA topoisomerase 4 subunit A"/>
    <property type="match status" value="1"/>
</dbReference>
<dbReference type="GO" id="GO:0006261">
    <property type="term" value="P:DNA-templated DNA replication"/>
    <property type="evidence" value="ECO:0007669"/>
    <property type="project" value="UniProtKB-UniRule"/>
</dbReference>
<dbReference type="InterPro" id="IPR013760">
    <property type="entry name" value="Topo_IIA-like_dom_sf"/>
</dbReference>
<evidence type="ECO:0000256" key="9">
    <source>
        <dbReference type="HAMAP-Rule" id="MF_01897"/>
    </source>
</evidence>
<evidence type="ECO:0000256" key="8">
    <source>
        <dbReference type="ARBA" id="ARBA00063644"/>
    </source>
</evidence>
<dbReference type="Gene3D" id="1.10.268.10">
    <property type="entry name" value="Topoisomerase, domain 3"/>
    <property type="match status" value="1"/>
</dbReference>